<keyword evidence="2" id="KW-1133">Transmembrane helix</keyword>
<organism evidence="3">
    <name type="scientific">Cyberlindnera fabianii</name>
    <name type="common">Yeast</name>
    <name type="synonym">Hansenula fabianii</name>
    <dbReference type="NCBI Taxonomy" id="36022"/>
    <lineage>
        <taxon>Eukaryota</taxon>
        <taxon>Fungi</taxon>
        <taxon>Dikarya</taxon>
        <taxon>Ascomycota</taxon>
        <taxon>Saccharomycotina</taxon>
        <taxon>Saccharomycetes</taxon>
        <taxon>Phaffomycetales</taxon>
        <taxon>Phaffomycetaceae</taxon>
        <taxon>Cyberlindnera</taxon>
    </lineage>
</organism>
<dbReference type="PANTHER" id="PTHR35519:SF2">
    <property type="entry name" value="PH DOMAIN PROTEIN"/>
    <property type="match status" value="1"/>
</dbReference>
<evidence type="ECO:0000256" key="2">
    <source>
        <dbReference type="SAM" id="Phobius"/>
    </source>
</evidence>
<dbReference type="OrthoDB" id="2103474at2759"/>
<evidence type="ECO:0000256" key="1">
    <source>
        <dbReference type="SAM" id="MobiDB-lite"/>
    </source>
</evidence>
<dbReference type="PhylomeDB" id="A0A061BHP2"/>
<name>A0A061BHP2_CYBFA</name>
<feature type="compositionally biased region" description="Basic and acidic residues" evidence="1">
    <location>
        <begin position="171"/>
        <end position="191"/>
    </location>
</feature>
<evidence type="ECO:0000313" key="3">
    <source>
        <dbReference type="EMBL" id="CDR46492.1"/>
    </source>
</evidence>
<dbReference type="Pfam" id="PF13430">
    <property type="entry name" value="DUF4112"/>
    <property type="match status" value="1"/>
</dbReference>
<accession>A0A061BHP2</accession>
<gene>
    <name evidence="3" type="ORF">CYFA0S_23e01530g</name>
</gene>
<dbReference type="VEuPathDB" id="FungiDB:BON22_3229"/>
<dbReference type="EMBL" id="LK052908">
    <property type="protein sequence ID" value="CDR46492.1"/>
    <property type="molecule type" value="Genomic_DNA"/>
</dbReference>
<feature type="transmembrane region" description="Helical" evidence="2">
    <location>
        <begin position="66"/>
        <end position="91"/>
    </location>
</feature>
<reference evidence="3" key="1">
    <citation type="journal article" date="2014" name="Genome Announc.">
        <title>Genome sequence of the yeast Cyberlindnera fabianii (Hansenula fabianii).</title>
        <authorList>
            <person name="Freel K.C."/>
            <person name="Sarilar V."/>
            <person name="Neuveglise C."/>
            <person name="Devillers H."/>
            <person name="Friedrich A."/>
            <person name="Schacherer J."/>
        </authorList>
    </citation>
    <scope>NUCLEOTIDE SEQUENCE</scope>
    <source>
        <strain evidence="3">YJS4271</strain>
    </source>
</reference>
<protein>
    <submittedName>
        <fullName evidence="3">CYFA0S23e01530g1_1</fullName>
    </submittedName>
</protein>
<dbReference type="PANTHER" id="PTHR35519">
    <property type="entry name" value="MEMBRANE PROTEINS"/>
    <property type="match status" value="1"/>
</dbReference>
<dbReference type="InterPro" id="IPR025187">
    <property type="entry name" value="DUF4112"/>
</dbReference>
<proteinExistence type="predicted"/>
<feature type="region of interest" description="Disordered" evidence="1">
    <location>
        <begin position="153"/>
        <end position="191"/>
    </location>
</feature>
<keyword evidence="2" id="KW-0812">Transmembrane</keyword>
<sequence>MSSFLYKWFLGKIPPEELGRFRKQGAKRKKPLPQGLSANDSKVLKSVRNRAYHLDLSLSCCCGIQIGWAGIIGLFPWIGDIIACYLGFLLVKKARQIDGGLPQYIEAQMFGNVMLDFGLGLIPIVGDLINIAYKANTRNCILLEEHLKRKAGSHPLTSQAPNKSAPPPPTRDIDKTKHVSDTTHAKAYQEV</sequence>
<dbReference type="AlphaFoldDB" id="A0A061BHP2"/>
<keyword evidence="2" id="KW-0472">Membrane</keyword>